<gene>
    <name evidence="1" type="ORF">J2X21_003740</name>
</gene>
<reference evidence="1 2" key="1">
    <citation type="submission" date="2023-07" db="EMBL/GenBank/DDBJ databases">
        <title>Sorghum-associated microbial communities from plants grown in Nebraska, USA.</title>
        <authorList>
            <person name="Schachtman D."/>
        </authorList>
    </citation>
    <scope>NUCLEOTIDE SEQUENCE [LARGE SCALE GENOMIC DNA]</scope>
    <source>
        <strain evidence="1 2">BE316</strain>
    </source>
</reference>
<dbReference type="EMBL" id="JAVDXV010000007">
    <property type="protein sequence ID" value="MDR7334584.1"/>
    <property type="molecule type" value="Genomic_DNA"/>
</dbReference>
<dbReference type="Proteomes" id="UP001180825">
    <property type="component" value="Unassembled WGS sequence"/>
</dbReference>
<sequence length="272" mass="30107">MDAWLPLLQLEVRHGYYATGRCRGLRFEPTLGTAAAIRRADIAARSDGCNLFLHGPADAPDALNTPDEGLTWLIFTADADFACATDDPACRPEQLLWIQGAESGGDGTLTATPRPLRDARVASLLTSADRLRPPFAMLWLPLAELRRSWANAAVARLSWRLEPRATVWKYCLHGDWPEPALAIVDLSGEASFGTPARDRMDDGTPMLAIRSTGRIPLEQRPTRRLQLRSRPESDGHADKVLIRRLPMPAAQFLAREVIEGQPTVISEIHVHR</sequence>
<comment type="caution">
    <text evidence="1">The sequence shown here is derived from an EMBL/GenBank/DDBJ whole genome shotgun (WGS) entry which is preliminary data.</text>
</comment>
<proteinExistence type="predicted"/>
<name>A0ABU2ABN7_9BURK</name>
<evidence type="ECO:0000313" key="2">
    <source>
        <dbReference type="Proteomes" id="UP001180825"/>
    </source>
</evidence>
<keyword evidence="2" id="KW-1185">Reference proteome</keyword>
<accession>A0ABU2ABN7</accession>
<dbReference type="RefSeq" id="WP_310331111.1">
    <property type="nucleotide sequence ID" value="NZ_JAVDXV010000007.1"/>
</dbReference>
<organism evidence="1 2">
    <name type="scientific">Roseateles asaccharophilus</name>
    <dbReference type="NCBI Taxonomy" id="582607"/>
    <lineage>
        <taxon>Bacteria</taxon>
        <taxon>Pseudomonadati</taxon>
        <taxon>Pseudomonadota</taxon>
        <taxon>Betaproteobacteria</taxon>
        <taxon>Burkholderiales</taxon>
        <taxon>Sphaerotilaceae</taxon>
        <taxon>Roseateles</taxon>
    </lineage>
</organism>
<evidence type="ECO:0000313" key="1">
    <source>
        <dbReference type="EMBL" id="MDR7334584.1"/>
    </source>
</evidence>
<protein>
    <submittedName>
        <fullName evidence="1">Uncharacterized protein</fullName>
    </submittedName>
</protein>